<accession>A0A5B6VN28</accession>
<reference evidence="2" key="1">
    <citation type="journal article" date="2019" name="Plant Biotechnol. J.">
        <title>Genome sequencing of the Australian wild diploid species Gossypium australe highlights disease resistance and delayed gland morphogenesis.</title>
        <authorList>
            <person name="Cai Y."/>
            <person name="Cai X."/>
            <person name="Wang Q."/>
            <person name="Wang P."/>
            <person name="Zhang Y."/>
            <person name="Cai C."/>
            <person name="Xu Y."/>
            <person name="Wang K."/>
            <person name="Zhou Z."/>
            <person name="Wang C."/>
            <person name="Geng S."/>
            <person name="Li B."/>
            <person name="Dong Q."/>
            <person name="Hou Y."/>
            <person name="Wang H."/>
            <person name="Ai P."/>
            <person name="Liu Z."/>
            <person name="Yi F."/>
            <person name="Sun M."/>
            <person name="An G."/>
            <person name="Cheng J."/>
            <person name="Zhang Y."/>
            <person name="Shi Q."/>
            <person name="Xie Y."/>
            <person name="Shi X."/>
            <person name="Chang Y."/>
            <person name="Huang F."/>
            <person name="Chen Y."/>
            <person name="Hong S."/>
            <person name="Mi L."/>
            <person name="Sun Q."/>
            <person name="Zhang L."/>
            <person name="Zhou B."/>
            <person name="Peng R."/>
            <person name="Zhang X."/>
            <person name="Liu F."/>
        </authorList>
    </citation>
    <scope>NUCLEOTIDE SEQUENCE [LARGE SCALE GENOMIC DNA]</scope>
    <source>
        <strain evidence="2">cv. PA1801</strain>
    </source>
</reference>
<evidence type="ECO:0000313" key="1">
    <source>
        <dbReference type="EMBL" id="KAA3470560.1"/>
    </source>
</evidence>
<keyword evidence="2" id="KW-1185">Reference proteome</keyword>
<protein>
    <submittedName>
        <fullName evidence="1">Uncharacterized protein</fullName>
    </submittedName>
</protein>
<gene>
    <name evidence="1" type="ORF">EPI10_016258</name>
</gene>
<name>A0A5B6VN28_9ROSI</name>
<dbReference type="AlphaFoldDB" id="A0A5B6VN28"/>
<dbReference type="Proteomes" id="UP000325315">
    <property type="component" value="Unassembled WGS sequence"/>
</dbReference>
<organism evidence="1 2">
    <name type="scientific">Gossypium australe</name>
    <dbReference type="NCBI Taxonomy" id="47621"/>
    <lineage>
        <taxon>Eukaryota</taxon>
        <taxon>Viridiplantae</taxon>
        <taxon>Streptophyta</taxon>
        <taxon>Embryophyta</taxon>
        <taxon>Tracheophyta</taxon>
        <taxon>Spermatophyta</taxon>
        <taxon>Magnoliopsida</taxon>
        <taxon>eudicotyledons</taxon>
        <taxon>Gunneridae</taxon>
        <taxon>Pentapetalae</taxon>
        <taxon>rosids</taxon>
        <taxon>malvids</taxon>
        <taxon>Malvales</taxon>
        <taxon>Malvaceae</taxon>
        <taxon>Malvoideae</taxon>
        <taxon>Gossypium</taxon>
    </lineage>
</organism>
<dbReference type="EMBL" id="SMMG02000006">
    <property type="protein sequence ID" value="KAA3470560.1"/>
    <property type="molecule type" value="Genomic_DNA"/>
</dbReference>
<proteinExistence type="predicted"/>
<sequence>MEKYAGFEVAWGASINYFRSRSTIYIEVLGKVHEALGIRLISTLHFTLKRTGNLNGEFSLKYSTVTVRGIVWKEMYNSSVLDRVNENKLVGPNLIKET</sequence>
<evidence type="ECO:0000313" key="2">
    <source>
        <dbReference type="Proteomes" id="UP000325315"/>
    </source>
</evidence>
<comment type="caution">
    <text evidence="1">The sequence shown here is derived from an EMBL/GenBank/DDBJ whole genome shotgun (WGS) entry which is preliminary data.</text>
</comment>